<dbReference type="AlphaFoldDB" id="W7MHZ8"/>
<reference evidence="2 3" key="1">
    <citation type="journal article" date="2010" name="Nature">
        <title>Comparative genomics reveals mobile pathogenicity chromosomes in Fusarium.</title>
        <authorList>
            <person name="Ma L.J."/>
            <person name="van der Does H.C."/>
            <person name="Borkovich K.A."/>
            <person name="Coleman J.J."/>
            <person name="Daboussi M.J."/>
            <person name="Di Pietro A."/>
            <person name="Dufresne M."/>
            <person name="Freitag M."/>
            <person name="Grabherr M."/>
            <person name="Henrissat B."/>
            <person name="Houterman P.M."/>
            <person name="Kang S."/>
            <person name="Shim W.B."/>
            <person name="Woloshuk C."/>
            <person name="Xie X."/>
            <person name="Xu J.R."/>
            <person name="Antoniw J."/>
            <person name="Baker S.E."/>
            <person name="Bluhm B.H."/>
            <person name="Breakspear A."/>
            <person name="Brown D.W."/>
            <person name="Butchko R.A."/>
            <person name="Chapman S."/>
            <person name="Coulson R."/>
            <person name="Coutinho P.M."/>
            <person name="Danchin E.G."/>
            <person name="Diener A."/>
            <person name="Gale L.R."/>
            <person name="Gardiner D.M."/>
            <person name="Goff S."/>
            <person name="Hammond-Kosack K.E."/>
            <person name="Hilburn K."/>
            <person name="Hua-Van A."/>
            <person name="Jonkers W."/>
            <person name="Kazan K."/>
            <person name="Kodira C.D."/>
            <person name="Koehrsen M."/>
            <person name="Kumar L."/>
            <person name="Lee Y.H."/>
            <person name="Li L."/>
            <person name="Manners J.M."/>
            <person name="Miranda-Saavedra D."/>
            <person name="Mukherjee M."/>
            <person name="Park G."/>
            <person name="Park J."/>
            <person name="Park S.Y."/>
            <person name="Proctor R.H."/>
            <person name="Regev A."/>
            <person name="Ruiz-Roldan M.C."/>
            <person name="Sain D."/>
            <person name="Sakthikumar S."/>
            <person name="Sykes S."/>
            <person name="Schwartz D.C."/>
            <person name="Turgeon B.G."/>
            <person name="Wapinski I."/>
            <person name="Yoder O."/>
            <person name="Young S."/>
            <person name="Zeng Q."/>
            <person name="Zhou S."/>
            <person name="Galagan J."/>
            <person name="Cuomo C.A."/>
            <person name="Kistler H.C."/>
            <person name="Rep M."/>
        </authorList>
    </citation>
    <scope>NUCLEOTIDE SEQUENCE [LARGE SCALE GENOMIC DNA]</scope>
    <source>
        <strain evidence="2">7600</strain>
        <strain evidence="3">M3125 / FGSC 7600</strain>
    </source>
</reference>
<dbReference type="GeneID" id="30072524"/>
<name>W7MHZ8_GIBM7</name>
<dbReference type="VEuPathDB" id="FungiDB:FVEG_15648"/>
<proteinExistence type="predicted"/>
<dbReference type="RefSeq" id="XP_018750608.1">
    <property type="nucleotide sequence ID" value="XM_018904840.1"/>
</dbReference>
<keyword evidence="1" id="KW-1133">Transmembrane helix</keyword>
<dbReference type="EMBL" id="DS022247">
    <property type="protein sequence ID" value="EWG44418.1"/>
    <property type="molecule type" value="Genomic_DNA"/>
</dbReference>
<evidence type="ECO:0000256" key="1">
    <source>
        <dbReference type="SAM" id="Phobius"/>
    </source>
</evidence>
<protein>
    <submittedName>
        <fullName evidence="2">Uncharacterized protein</fullName>
    </submittedName>
</protein>
<gene>
    <name evidence="2" type="ORF">FVEG_15648</name>
</gene>
<keyword evidence="1" id="KW-0472">Membrane</keyword>
<dbReference type="EMBL" id="DS022247">
    <property type="protein sequence ID" value="EWG44416.1"/>
    <property type="molecule type" value="Genomic_DNA"/>
</dbReference>
<accession>W7MHZ8</accession>
<dbReference type="RefSeq" id="XP_018750607.1">
    <property type="nucleotide sequence ID" value="XM_018904839.1"/>
</dbReference>
<dbReference type="Proteomes" id="UP000009096">
    <property type="component" value="Chromosome 3"/>
</dbReference>
<reference evidence="2" key="2">
    <citation type="submission" date="2013-11" db="EMBL/GenBank/DDBJ databases">
        <authorList>
            <consortium name="The Broad Institute Genome Sequencing Platform"/>
            <person name="Ma L.-J."/>
            <person name="Corby-Kistler H."/>
            <person name="Broz K."/>
            <person name="Gale L.R."/>
            <person name="Jonkers W."/>
            <person name="O'Donnell K."/>
            <person name="Ploetz R."/>
            <person name="Steinberg C."/>
            <person name="Schwartz D.C."/>
            <person name="VanEtten H."/>
            <person name="Zhou S."/>
            <person name="Young S.K."/>
            <person name="Zeng Q."/>
            <person name="Gargeya S."/>
            <person name="Fitzgerald M."/>
            <person name="Abouelleil A."/>
            <person name="Alvarado L."/>
            <person name="Chapman S.B."/>
            <person name="Gainer-Dewar J."/>
            <person name="Goldberg J."/>
            <person name="Griggs A."/>
            <person name="Gujja S."/>
            <person name="Hansen M."/>
            <person name="Howarth C."/>
            <person name="Imamovic A."/>
            <person name="Ireland A."/>
            <person name="Larimer J."/>
            <person name="McCowan C."/>
            <person name="Murphy C."/>
            <person name="Pearson M."/>
            <person name="Poon T.W."/>
            <person name="Priest M."/>
            <person name="Roberts A."/>
            <person name="Saif S."/>
            <person name="Shea T."/>
            <person name="Sykes S."/>
            <person name="Wortman J."/>
            <person name="Nusbaum C."/>
            <person name="Birren B."/>
        </authorList>
    </citation>
    <scope>NUCLEOTIDE SEQUENCE</scope>
    <source>
        <strain evidence="2">7600</strain>
    </source>
</reference>
<dbReference type="KEGG" id="fvr:FVEG_15648"/>
<feature type="transmembrane region" description="Helical" evidence="1">
    <location>
        <begin position="105"/>
        <end position="129"/>
    </location>
</feature>
<sequence length="143" mass="15847">MSLPESCSGEARAYSQPWLDLVTEQCVRELIRTISLRCTRSSTLAAHARLARLPPRRWIPPIRQSLFPGSRMFDLDPPITDSSIVMEANNPKCILSKDFVALGGLPMILCTVIMNCISGIFSLVTALSLEMNQQCASSMYVLN</sequence>
<evidence type="ECO:0000313" key="2">
    <source>
        <dbReference type="EMBL" id="EWG44417.1"/>
    </source>
</evidence>
<keyword evidence="1" id="KW-0812">Transmembrane</keyword>
<keyword evidence="3" id="KW-1185">Reference proteome</keyword>
<dbReference type="EMBL" id="DS022247">
    <property type="protein sequence ID" value="EWG44417.1"/>
    <property type="molecule type" value="Genomic_DNA"/>
</dbReference>
<evidence type="ECO:0000313" key="3">
    <source>
        <dbReference type="Proteomes" id="UP000009096"/>
    </source>
</evidence>
<dbReference type="RefSeq" id="XP_018750609.1">
    <property type="nucleotide sequence ID" value="XM_018904841.1"/>
</dbReference>
<organism evidence="2 3">
    <name type="scientific">Gibberella moniliformis (strain M3125 / FGSC 7600)</name>
    <name type="common">Maize ear and stalk rot fungus</name>
    <name type="synonym">Fusarium verticillioides</name>
    <dbReference type="NCBI Taxonomy" id="334819"/>
    <lineage>
        <taxon>Eukaryota</taxon>
        <taxon>Fungi</taxon>
        <taxon>Dikarya</taxon>
        <taxon>Ascomycota</taxon>
        <taxon>Pezizomycotina</taxon>
        <taxon>Sordariomycetes</taxon>
        <taxon>Hypocreomycetidae</taxon>
        <taxon>Hypocreales</taxon>
        <taxon>Nectriaceae</taxon>
        <taxon>Fusarium</taxon>
        <taxon>Fusarium fujikuroi species complex</taxon>
    </lineage>
</organism>